<proteinExistence type="predicted"/>
<keyword evidence="5 7" id="KW-1133">Transmembrane helix</keyword>
<dbReference type="EMBL" id="VBTE01000029">
    <property type="protein sequence ID" value="TLQ06514.1"/>
    <property type="molecule type" value="Genomic_DNA"/>
</dbReference>
<evidence type="ECO:0000256" key="3">
    <source>
        <dbReference type="ARBA" id="ARBA00022475"/>
    </source>
</evidence>
<keyword evidence="3" id="KW-1003">Cell membrane</keyword>
<dbReference type="SUPFAM" id="SSF103473">
    <property type="entry name" value="MFS general substrate transporter"/>
    <property type="match status" value="1"/>
</dbReference>
<feature type="transmembrane region" description="Helical" evidence="7">
    <location>
        <begin position="166"/>
        <end position="188"/>
    </location>
</feature>
<feature type="transmembrane region" description="Helical" evidence="7">
    <location>
        <begin position="79"/>
        <end position="98"/>
    </location>
</feature>
<feature type="transmembrane region" description="Helical" evidence="7">
    <location>
        <begin position="12"/>
        <end position="30"/>
    </location>
</feature>
<dbReference type="AlphaFoldDB" id="A0A5R9C1G1"/>
<feature type="transmembrane region" description="Helical" evidence="7">
    <location>
        <begin position="378"/>
        <end position="401"/>
    </location>
</feature>
<dbReference type="PANTHER" id="PTHR23517:SF2">
    <property type="entry name" value="MULTIDRUG RESISTANCE PROTEIN MDTH"/>
    <property type="match status" value="1"/>
</dbReference>
<feature type="transmembrane region" description="Helical" evidence="7">
    <location>
        <begin position="313"/>
        <end position="332"/>
    </location>
</feature>
<evidence type="ECO:0000256" key="1">
    <source>
        <dbReference type="ARBA" id="ARBA00004651"/>
    </source>
</evidence>
<dbReference type="InterPro" id="IPR011701">
    <property type="entry name" value="MFS"/>
</dbReference>
<evidence type="ECO:0000256" key="2">
    <source>
        <dbReference type="ARBA" id="ARBA00022448"/>
    </source>
</evidence>
<feature type="transmembrane region" description="Helical" evidence="7">
    <location>
        <begin position="50"/>
        <end position="72"/>
    </location>
</feature>
<reference evidence="9 10" key="1">
    <citation type="submission" date="2019-05" db="EMBL/GenBank/DDBJ databases">
        <title>The metagenome of a microbial culture collection derived from dairy environment covers the genomic content of the human microbiome.</title>
        <authorList>
            <person name="Roder T."/>
            <person name="Wuthrich D."/>
            <person name="Sattari Z."/>
            <person name="Von Ah U."/>
            <person name="Bar C."/>
            <person name="Ronchi F."/>
            <person name="Macpherson A.J."/>
            <person name="Ganal-Vonarburg S.C."/>
            <person name="Bruggmann R."/>
            <person name="Vergeres G."/>
        </authorList>
    </citation>
    <scope>NUCLEOTIDE SEQUENCE [LARGE SCALE GENOMIC DNA]</scope>
    <source>
        <strain evidence="9 10">FAM 24235</strain>
    </source>
</reference>
<evidence type="ECO:0000313" key="10">
    <source>
        <dbReference type="Proteomes" id="UP000307201"/>
    </source>
</evidence>
<dbReference type="InterPro" id="IPR036259">
    <property type="entry name" value="MFS_trans_sf"/>
</dbReference>
<evidence type="ECO:0000256" key="6">
    <source>
        <dbReference type="ARBA" id="ARBA00023136"/>
    </source>
</evidence>
<dbReference type="GO" id="GO:0005886">
    <property type="term" value="C:plasma membrane"/>
    <property type="evidence" value="ECO:0007669"/>
    <property type="project" value="UniProtKB-SubCell"/>
</dbReference>
<dbReference type="Pfam" id="PF07690">
    <property type="entry name" value="MFS_1"/>
    <property type="match status" value="1"/>
</dbReference>
<sequence>MLKKISLTNLNKYTYFFLSTSFIITFFRFLSMPFLTIFLSYTTYFSTAQIGLIIGIPGLIQLILGVIASNIIDYFSDKFSIILSILLPACGMLGYIFFDSYVLMLFSSVVCGIGWSIYNPLLMSCLMRYSNGNSDIIIEINYWIINLSGAIGPLVGALLSDGKSEFPFFLFSGALFFLAISTLILFPYKRKKKLLEEKQNSPQLSAVIENLKNDILILCKSKASLFLFFSFFSINFIEAQYNTNFALHLTEVTKDGPNALASMMIAMTATILILQPISIKISKFVKLNVQLIIGSIFYTVGILIFGFSFSVSIFILSAILLAIGELIIAPKIQVLTGKSAPEELQTTAFAFTTMGGNLAFFLGPTLGGLLYEESFRSIFIPFIVIIGISTGITAMVANIYYKKHNTSA</sequence>
<comment type="caution">
    <text evidence="9">The sequence shown here is derived from an EMBL/GenBank/DDBJ whole genome shotgun (WGS) entry which is preliminary data.</text>
</comment>
<keyword evidence="6 7" id="KW-0472">Membrane</keyword>
<dbReference type="InterPro" id="IPR020846">
    <property type="entry name" value="MFS_dom"/>
</dbReference>
<feature type="transmembrane region" description="Helical" evidence="7">
    <location>
        <begin position="287"/>
        <end position="307"/>
    </location>
</feature>
<name>A0A5R9C1G1_9LACT</name>
<evidence type="ECO:0000259" key="8">
    <source>
        <dbReference type="PROSITE" id="PS50850"/>
    </source>
</evidence>
<evidence type="ECO:0000313" key="9">
    <source>
        <dbReference type="EMBL" id="TLQ06514.1"/>
    </source>
</evidence>
<dbReference type="InterPro" id="IPR050171">
    <property type="entry name" value="MFS_Transporters"/>
</dbReference>
<evidence type="ECO:0000256" key="7">
    <source>
        <dbReference type="SAM" id="Phobius"/>
    </source>
</evidence>
<protein>
    <submittedName>
        <fullName evidence="9">MFS transporter</fullName>
    </submittedName>
</protein>
<feature type="transmembrane region" description="Helical" evidence="7">
    <location>
        <begin position="140"/>
        <end position="160"/>
    </location>
</feature>
<keyword evidence="4 7" id="KW-0812">Transmembrane</keyword>
<accession>A0A5R9C1G1</accession>
<feature type="transmembrane region" description="Helical" evidence="7">
    <location>
        <begin position="257"/>
        <end position="275"/>
    </location>
</feature>
<dbReference type="Gene3D" id="1.20.1250.20">
    <property type="entry name" value="MFS general substrate transporter like domains"/>
    <property type="match status" value="2"/>
</dbReference>
<keyword evidence="2" id="KW-0813">Transport</keyword>
<evidence type="ECO:0000256" key="4">
    <source>
        <dbReference type="ARBA" id="ARBA00022692"/>
    </source>
</evidence>
<feature type="domain" description="Major facilitator superfamily (MFS) profile" evidence="8">
    <location>
        <begin position="1"/>
        <end position="405"/>
    </location>
</feature>
<dbReference type="GO" id="GO:0022857">
    <property type="term" value="F:transmembrane transporter activity"/>
    <property type="evidence" value="ECO:0007669"/>
    <property type="project" value="InterPro"/>
</dbReference>
<gene>
    <name evidence="9" type="ORF">FEZ48_09470</name>
</gene>
<feature type="transmembrane region" description="Helical" evidence="7">
    <location>
        <begin position="104"/>
        <end position="128"/>
    </location>
</feature>
<feature type="transmembrane region" description="Helical" evidence="7">
    <location>
        <begin position="344"/>
        <end position="366"/>
    </location>
</feature>
<comment type="subcellular location">
    <subcellularLocation>
        <location evidence="1">Cell membrane</location>
        <topology evidence="1">Multi-pass membrane protein</topology>
    </subcellularLocation>
</comment>
<feature type="transmembrane region" description="Helical" evidence="7">
    <location>
        <begin position="215"/>
        <end position="237"/>
    </location>
</feature>
<organism evidence="9 10">
    <name type="scientific">Marinilactibacillus psychrotolerans</name>
    <dbReference type="NCBI Taxonomy" id="191770"/>
    <lineage>
        <taxon>Bacteria</taxon>
        <taxon>Bacillati</taxon>
        <taxon>Bacillota</taxon>
        <taxon>Bacilli</taxon>
        <taxon>Lactobacillales</taxon>
        <taxon>Carnobacteriaceae</taxon>
        <taxon>Marinilactibacillus</taxon>
    </lineage>
</organism>
<evidence type="ECO:0000256" key="5">
    <source>
        <dbReference type="ARBA" id="ARBA00022989"/>
    </source>
</evidence>
<dbReference type="Proteomes" id="UP000307201">
    <property type="component" value="Unassembled WGS sequence"/>
</dbReference>
<dbReference type="PROSITE" id="PS50850">
    <property type="entry name" value="MFS"/>
    <property type="match status" value="1"/>
</dbReference>
<dbReference type="PANTHER" id="PTHR23517">
    <property type="entry name" value="RESISTANCE PROTEIN MDTM, PUTATIVE-RELATED-RELATED"/>
    <property type="match status" value="1"/>
</dbReference>